<keyword evidence="2" id="KW-1185">Reference proteome</keyword>
<dbReference type="AlphaFoldDB" id="A0A9P7J700"/>
<dbReference type="GeneID" id="64625764"/>
<organism evidence="1 2">
    <name type="scientific">Suillus subaureus</name>
    <dbReference type="NCBI Taxonomy" id="48587"/>
    <lineage>
        <taxon>Eukaryota</taxon>
        <taxon>Fungi</taxon>
        <taxon>Dikarya</taxon>
        <taxon>Basidiomycota</taxon>
        <taxon>Agaricomycotina</taxon>
        <taxon>Agaricomycetes</taxon>
        <taxon>Agaricomycetidae</taxon>
        <taxon>Boletales</taxon>
        <taxon>Suillineae</taxon>
        <taxon>Suillaceae</taxon>
        <taxon>Suillus</taxon>
    </lineage>
</organism>
<evidence type="ECO:0000313" key="1">
    <source>
        <dbReference type="EMBL" id="KAG1805857.1"/>
    </source>
</evidence>
<dbReference type="InterPro" id="IPR016024">
    <property type="entry name" value="ARM-type_fold"/>
</dbReference>
<protein>
    <submittedName>
        <fullName evidence="1">Uncharacterized protein</fullName>
    </submittedName>
</protein>
<gene>
    <name evidence="1" type="ORF">BJ212DRAFT_1283267</name>
</gene>
<dbReference type="Proteomes" id="UP000807769">
    <property type="component" value="Unassembled WGS sequence"/>
</dbReference>
<dbReference type="Gene3D" id="1.25.10.10">
    <property type="entry name" value="Leucine-rich Repeat Variant"/>
    <property type="match status" value="1"/>
</dbReference>
<sequence>SLHPDHVPIAQSGCTTLKTNILPLLSASPSCTVTVQLAATLKDLVAHDFPDCWSSLLDDVKRLLGSGDVREAGAGVVAALECIRAFRFRQKANVLPGIIATLFPTLVTIADGMLNTSPSQPASQDIPAMLHLILKTYKTAIIVNLSPHQQSPESLVSWGRLLFRVMGMAVPAGRRFN</sequence>
<name>A0A9P7J700_9AGAM</name>
<dbReference type="OrthoDB" id="2680305at2759"/>
<accession>A0A9P7J700</accession>
<dbReference type="RefSeq" id="XP_041187498.1">
    <property type="nucleotide sequence ID" value="XM_041331747.1"/>
</dbReference>
<dbReference type="EMBL" id="JABBWG010000050">
    <property type="protein sequence ID" value="KAG1805857.1"/>
    <property type="molecule type" value="Genomic_DNA"/>
</dbReference>
<evidence type="ECO:0000313" key="2">
    <source>
        <dbReference type="Proteomes" id="UP000807769"/>
    </source>
</evidence>
<comment type="caution">
    <text evidence="1">The sequence shown here is derived from an EMBL/GenBank/DDBJ whole genome shotgun (WGS) entry which is preliminary data.</text>
</comment>
<proteinExistence type="predicted"/>
<dbReference type="SUPFAM" id="SSF48371">
    <property type="entry name" value="ARM repeat"/>
    <property type="match status" value="1"/>
</dbReference>
<dbReference type="InterPro" id="IPR011989">
    <property type="entry name" value="ARM-like"/>
</dbReference>
<feature type="non-terminal residue" evidence="1">
    <location>
        <position position="1"/>
    </location>
</feature>
<reference evidence="1" key="1">
    <citation type="journal article" date="2020" name="New Phytol.">
        <title>Comparative genomics reveals dynamic genome evolution in host specialist ectomycorrhizal fungi.</title>
        <authorList>
            <person name="Lofgren L.A."/>
            <person name="Nguyen N.H."/>
            <person name="Vilgalys R."/>
            <person name="Ruytinx J."/>
            <person name="Liao H.L."/>
            <person name="Branco S."/>
            <person name="Kuo A."/>
            <person name="LaButti K."/>
            <person name="Lipzen A."/>
            <person name="Andreopoulos W."/>
            <person name="Pangilinan J."/>
            <person name="Riley R."/>
            <person name="Hundley H."/>
            <person name="Na H."/>
            <person name="Barry K."/>
            <person name="Grigoriev I.V."/>
            <person name="Stajich J.E."/>
            <person name="Kennedy P.G."/>
        </authorList>
    </citation>
    <scope>NUCLEOTIDE SEQUENCE</scope>
    <source>
        <strain evidence="1">MN1</strain>
    </source>
</reference>